<gene>
    <name evidence="2" type="ORF">UY61_C0063G0005</name>
</gene>
<evidence type="ECO:0008006" key="4">
    <source>
        <dbReference type="Google" id="ProtNLM"/>
    </source>
</evidence>
<dbReference type="AlphaFoldDB" id="A0A0G1WKP3"/>
<proteinExistence type="predicted"/>
<dbReference type="EMBL" id="LCQQ01000063">
    <property type="protein sequence ID" value="KKW19150.1"/>
    <property type="molecule type" value="Genomic_DNA"/>
</dbReference>
<evidence type="ECO:0000256" key="1">
    <source>
        <dbReference type="SAM" id="MobiDB-lite"/>
    </source>
</evidence>
<reference evidence="2 3" key="1">
    <citation type="journal article" date="2015" name="Nature">
        <title>rRNA introns, odd ribosomes, and small enigmatic genomes across a large radiation of phyla.</title>
        <authorList>
            <person name="Brown C.T."/>
            <person name="Hug L.A."/>
            <person name="Thomas B.C."/>
            <person name="Sharon I."/>
            <person name="Castelle C.J."/>
            <person name="Singh A."/>
            <person name="Wilkins M.J."/>
            <person name="Williams K.H."/>
            <person name="Banfield J.F."/>
        </authorList>
    </citation>
    <scope>NUCLEOTIDE SEQUENCE [LARGE SCALE GENOMIC DNA]</scope>
</reference>
<feature type="non-terminal residue" evidence="2">
    <location>
        <position position="1"/>
    </location>
</feature>
<feature type="compositionally biased region" description="Low complexity" evidence="1">
    <location>
        <begin position="982"/>
        <end position="993"/>
    </location>
</feature>
<feature type="region of interest" description="Disordered" evidence="1">
    <location>
        <begin position="907"/>
        <end position="993"/>
    </location>
</feature>
<evidence type="ECO:0000313" key="3">
    <source>
        <dbReference type="Proteomes" id="UP000034201"/>
    </source>
</evidence>
<protein>
    <recommendedName>
        <fullName evidence="4">FG-GAP repeat protein</fullName>
    </recommendedName>
</protein>
<name>A0A0G1WKP3_9BACT</name>
<feature type="compositionally biased region" description="Pro residues" evidence="1">
    <location>
        <begin position="957"/>
        <end position="981"/>
    </location>
</feature>
<accession>A0A0G1WKP3</accession>
<dbReference type="Proteomes" id="UP000034201">
    <property type="component" value="Unassembled WGS sequence"/>
</dbReference>
<feature type="compositionally biased region" description="Pro residues" evidence="1">
    <location>
        <begin position="915"/>
        <end position="945"/>
    </location>
</feature>
<dbReference type="Gene3D" id="2.40.300.10">
    <property type="entry name" value="Head decoration protein D"/>
    <property type="match status" value="1"/>
</dbReference>
<sequence>AATNQKHWLFTNSNGTLMVGTSSDAYASSSIPRLTLTSSGVVGIGTSSPSSLAALAIQGNTYTTGGLGVGVATTSAGVIQTSGVINVGGSGTSTFANGLNLSDGCFTVRGGSCITGGGGSGTINSGTTNRLAYYTGGTTLDSANFLTVDATNLRLGIATVTPATTFSVAGNTYLDSNVITFASSSAASLTLAFQKSATSTIPSAINSFSFATSPTAASIFSIDGNSVGANGAGRIGIGTSTPGGTLSVRSAPTGGGNIPALLITNEGGSAAYTFYAEDEANDTTPFAIDAAGNVGIGDATPDARLDFDFSSTNVNSDTEYGGFFTVTDTGQVQTGTDTTYGTRISTTRTGPFAGTINTYGLYSDVTGDSGGTSMAVAIYGSATGADNNYAGIFASGYVGIGTTSPGHLLSLASNSGTANQSILLSGINMIYASSSTSTIPNSASYAWTIATSTTAVPILSINTNGTLATSTFVGGLVIKNQSGGTDAFIYNQASDLTQIGNLEAGMMQFAPDSGEVTWIDMPAVTSGIALSYTGRIQGSAALTVYATTTGGGVLSSEPRVGIGTTTPTGTFSIEQQASSTYVLFVGDTGTSSPHLVVSGRGFVGIGTSSPSSQLSIEGTCVDTGAGCADYAELYPSSEDVDPGDIVAVDPSESGSVKKAISSSTVIGIVSTKPAISIEGNALQFMSGVAYRNNPRKPAIALAGRVPVKVSTENGAIKIGDRITISSIPGHGMLASSSAQTVGIALDAFDGSDSTTTVLMSDDRVVKTGKVSVFVNLSSAPLDSGMSALASGDLTTNAWSVDQSTGKVNVNFFGDVNMQGNQILDVSRIAGMFGNWSISEDGTIIAKKIITDELVAKRLSVDESAVFGSQANPIGITIYDEDTKEPFCIKMKAGAMVSAAGACTAKETSLETPFPSGDPVPAPAPEPTPAPTPETEPAPAPEPEPAPVDTTSTAPAPAEEPAPTPAPEPAPEPAPAPEPTPAPAVTSTESPPAT</sequence>
<comment type="caution">
    <text evidence="2">The sequence shown here is derived from an EMBL/GenBank/DDBJ whole genome shotgun (WGS) entry which is preliminary data.</text>
</comment>
<evidence type="ECO:0000313" key="2">
    <source>
        <dbReference type="EMBL" id="KKW19150.1"/>
    </source>
</evidence>
<organism evidence="2 3">
    <name type="scientific">Candidatus Adlerbacteria bacterium GW2011_GWC1_50_9</name>
    <dbReference type="NCBI Taxonomy" id="1618608"/>
    <lineage>
        <taxon>Bacteria</taxon>
        <taxon>Candidatus Adleribacteriota</taxon>
    </lineage>
</organism>